<feature type="signal peptide" evidence="1">
    <location>
        <begin position="1"/>
        <end position="27"/>
    </location>
</feature>
<evidence type="ECO:0000256" key="1">
    <source>
        <dbReference type="SAM" id="SignalP"/>
    </source>
</evidence>
<keyword evidence="2" id="KW-0670">Pyruvate</keyword>
<dbReference type="AlphaFoldDB" id="A0A839QEV7"/>
<dbReference type="PROSITE" id="PS51257">
    <property type="entry name" value="PROKAR_LIPOPROTEIN"/>
    <property type="match status" value="1"/>
</dbReference>
<protein>
    <submittedName>
        <fullName evidence="2">Pyruvate carboxylase</fullName>
    </submittedName>
</protein>
<keyword evidence="3" id="KW-1185">Reference proteome</keyword>
<dbReference type="RefSeq" id="WP_183509813.1">
    <property type="nucleotide sequence ID" value="NZ_BAABGK010000025.1"/>
</dbReference>
<reference evidence="2 3" key="1">
    <citation type="submission" date="2020-08" db="EMBL/GenBank/DDBJ databases">
        <title>Sequencing the genomes of 1000 actinobacteria strains.</title>
        <authorList>
            <person name="Klenk H.-P."/>
        </authorList>
    </citation>
    <scope>NUCLEOTIDE SEQUENCE [LARGE SCALE GENOMIC DNA]</scope>
    <source>
        <strain evidence="2 3">DSM 22826</strain>
    </source>
</reference>
<proteinExistence type="predicted"/>
<organism evidence="2 3">
    <name type="scientific">Paeniglutamicibacter cryotolerans</name>
    <dbReference type="NCBI Taxonomy" id="670079"/>
    <lineage>
        <taxon>Bacteria</taxon>
        <taxon>Bacillati</taxon>
        <taxon>Actinomycetota</taxon>
        <taxon>Actinomycetes</taxon>
        <taxon>Micrococcales</taxon>
        <taxon>Micrococcaceae</taxon>
        <taxon>Paeniglutamicibacter</taxon>
    </lineage>
</organism>
<dbReference type="Proteomes" id="UP000523000">
    <property type="component" value="Unassembled WGS sequence"/>
</dbReference>
<keyword evidence="1" id="KW-0732">Signal</keyword>
<comment type="caution">
    <text evidence="2">The sequence shown here is derived from an EMBL/GenBank/DDBJ whole genome shotgun (WGS) entry which is preliminary data.</text>
</comment>
<name>A0A839QEV7_9MICC</name>
<gene>
    <name evidence="2" type="ORF">E9229_000631</name>
</gene>
<accession>A0A839QEV7</accession>
<evidence type="ECO:0000313" key="3">
    <source>
        <dbReference type="Proteomes" id="UP000523000"/>
    </source>
</evidence>
<feature type="chain" id="PRO_5032503109" evidence="1">
    <location>
        <begin position="28"/>
        <end position="118"/>
    </location>
</feature>
<dbReference type="EMBL" id="JACHVS010000001">
    <property type="protein sequence ID" value="MBB2994440.1"/>
    <property type="molecule type" value="Genomic_DNA"/>
</dbReference>
<evidence type="ECO:0000313" key="2">
    <source>
        <dbReference type="EMBL" id="MBB2994440.1"/>
    </source>
</evidence>
<sequence>MRSSLFKILSGTAVALALMASSGCAQVADTAKQAASSAASQVAETARTEAVKAICAPVRDGKLNAAEVKKLSGFMDLAEQSGLPREFTTPLRAFADSGLETPKDVQQQLMTACDNATK</sequence>